<feature type="transmembrane region" description="Helical" evidence="5">
    <location>
        <begin position="101"/>
        <end position="120"/>
    </location>
</feature>
<gene>
    <name evidence="8" type="ORF">CRENPOLYSF2_1480007</name>
</gene>
<organism evidence="8 9">
    <name type="scientific">Crenothrix polyspora</name>
    <dbReference type="NCBI Taxonomy" id="360316"/>
    <lineage>
        <taxon>Bacteria</taxon>
        <taxon>Pseudomonadati</taxon>
        <taxon>Pseudomonadota</taxon>
        <taxon>Gammaproteobacteria</taxon>
        <taxon>Methylococcales</taxon>
        <taxon>Crenotrichaceae</taxon>
        <taxon>Crenothrix</taxon>
    </lineage>
</organism>
<feature type="domain" description="DUF5935" evidence="7">
    <location>
        <begin position="1"/>
        <end position="187"/>
    </location>
</feature>
<dbReference type="OrthoDB" id="9772644at2"/>
<dbReference type="AlphaFoldDB" id="A0A1R4H1I0"/>
<dbReference type="PANTHER" id="PTHR37422:SF13">
    <property type="entry name" value="LIPOPOLYSACCHARIDE BIOSYNTHESIS PROTEIN PA4999-RELATED"/>
    <property type="match status" value="1"/>
</dbReference>
<name>A0A1R4H1I0_9GAMM</name>
<evidence type="ECO:0000259" key="6">
    <source>
        <dbReference type="Pfam" id="PF04932"/>
    </source>
</evidence>
<dbReference type="RefSeq" id="WP_087145959.1">
    <property type="nucleotide sequence ID" value="NZ_FUKJ01000055.1"/>
</dbReference>
<reference evidence="9" key="1">
    <citation type="submission" date="2017-02" db="EMBL/GenBank/DDBJ databases">
        <authorList>
            <person name="Daims H."/>
        </authorList>
    </citation>
    <scope>NUCLEOTIDE SEQUENCE [LARGE SCALE GENOMIC DNA]</scope>
</reference>
<sequence>MRDILITLIVLIGCINTIRKPYIGVLLWSWLSYMNPHRLAYGFAYEAPFAYITAIVLVISMLVSKETKRLPVNGLVIIWIIFIIFMGITTFFAYFPDVARAYYIRVIKIQLIVFFTMMLINDIDKLNKLIWVIVLSIGYYSVKGGIFTVVTGGGYIVWGPADSYIEDNNGLAIAILMVVPLMLYLHHIEEKQWIKKCLLIAMIFSLFTVLGSQSRGALLSIIAVGIFYWGKSQSKVAAGLFMIVFGCVIFSFMPESWYKKMDTIGAYQQDGSAMGRINAWHYAYNAANDNLLGMGFDSWSAQTFALYAPNPADVHAAHSIYFSVLGDHGWIGLILYLIIYFLAWVKLASAVKATAKIEALKKYNFLAKMLQVSLIAYFVGGAFLSLSYFDLPWHIVSFVIIVSEFLKNESKHAVVIKHRAQIRPI</sequence>
<dbReference type="InterPro" id="IPR051533">
    <property type="entry name" value="WaaL-like"/>
</dbReference>
<evidence type="ECO:0000313" key="8">
    <source>
        <dbReference type="EMBL" id="SJM90117.1"/>
    </source>
</evidence>
<evidence type="ECO:0000313" key="9">
    <source>
        <dbReference type="Proteomes" id="UP000195442"/>
    </source>
</evidence>
<protein>
    <submittedName>
        <fullName evidence="8">Wzy family polymerase, exosortase system type 1 associated</fullName>
    </submittedName>
</protein>
<evidence type="ECO:0000256" key="5">
    <source>
        <dbReference type="SAM" id="Phobius"/>
    </source>
</evidence>
<feature type="transmembrane region" description="Helical" evidence="5">
    <location>
        <begin position="75"/>
        <end position="95"/>
    </location>
</feature>
<proteinExistence type="predicted"/>
<evidence type="ECO:0000256" key="2">
    <source>
        <dbReference type="ARBA" id="ARBA00022692"/>
    </source>
</evidence>
<dbReference type="NCBIfam" id="TIGR03097">
    <property type="entry name" value="PEP_O_lig_1"/>
    <property type="match status" value="1"/>
</dbReference>
<keyword evidence="4 5" id="KW-0472">Membrane</keyword>
<evidence type="ECO:0000256" key="1">
    <source>
        <dbReference type="ARBA" id="ARBA00004141"/>
    </source>
</evidence>
<feature type="transmembrane region" description="Helical" evidence="5">
    <location>
        <begin position="197"/>
        <end position="230"/>
    </location>
</feature>
<dbReference type="Proteomes" id="UP000195442">
    <property type="component" value="Unassembled WGS sequence"/>
</dbReference>
<feature type="transmembrane region" description="Helical" evidence="5">
    <location>
        <begin position="129"/>
        <end position="157"/>
    </location>
</feature>
<keyword evidence="2 5" id="KW-0812">Transmembrane</keyword>
<comment type="subcellular location">
    <subcellularLocation>
        <location evidence="1">Membrane</location>
        <topology evidence="1">Multi-pass membrane protein</topology>
    </subcellularLocation>
</comment>
<dbReference type="PANTHER" id="PTHR37422">
    <property type="entry name" value="TEICHURONIC ACID BIOSYNTHESIS PROTEIN TUAE"/>
    <property type="match status" value="1"/>
</dbReference>
<keyword evidence="3 5" id="KW-1133">Transmembrane helix</keyword>
<feature type="transmembrane region" description="Helical" evidence="5">
    <location>
        <begin position="369"/>
        <end position="389"/>
    </location>
</feature>
<dbReference type="InterPro" id="IPR017528">
    <property type="entry name" value="CHP03097O-antigen_lig-rel"/>
</dbReference>
<feature type="transmembrane region" description="Helical" evidence="5">
    <location>
        <begin position="43"/>
        <end position="63"/>
    </location>
</feature>
<dbReference type="GO" id="GO:0016020">
    <property type="term" value="C:membrane"/>
    <property type="evidence" value="ECO:0007669"/>
    <property type="project" value="UniProtKB-SubCell"/>
</dbReference>
<feature type="domain" description="O-antigen ligase-related" evidence="6">
    <location>
        <begin position="200"/>
        <end position="337"/>
    </location>
</feature>
<feature type="transmembrane region" description="Helical" evidence="5">
    <location>
        <begin position="169"/>
        <end position="185"/>
    </location>
</feature>
<dbReference type="Pfam" id="PF04932">
    <property type="entry name" value="Wzy_C"/>
    <property type="match status" value="1"/>
</dbReference>
<evidence type="ECO:0000256" key="3">
    <source>
        <dbReference type="ARBA" id="ARBA00022989"/>
    </source>
</evidence>
<dbReference type="InterPro" id="IPR045979">
    <property type="entry name" value="DUF5935"/>
</dbReference>
<feature type="transmembrane region" description="Helical" evidence="5">
    <location>
        <begin position="330"/>
        <end position="349"/>
    </location>
</feature>
<feature type="transmembrane region" description="Helical" evidence="5">
    <location>
        <begin position="236"/>
        <end position="253"/>
    </location>
</feature>
<evidence type="ECO:0000259" key="7">
    <source>
        <dbReference type="Pfam" id="PF19358"/>
    </source>
</evidence>
<dbReference type="InterPro" id="IPR007016">
    <property type="entry name" value="O-antigen_ligase-rel_domated"/>
</dbReference>
<keyword evidence="9" id="KW-1185">Reference proteome</keyword>
<dbReference type="EMBL" id="FUKJ01000055">
    <property type="protein sequence ID" value="SJM90117.1"/>
    <property type="molecule type" value="Genomic_DNA"/>
</dbReference>
<dbReference type="Pfam" id="PF19358">
    <property type="entry name" value="DUF5935"/>
    <property type="match status" value="1"/>
</dbReference>
<evidence type="ECO:0000256" key="4">
    <source>
        <dbReference type="ARBA" id="ARBA00023136"/>
    </source>
</evidence>
<accession>A0A1R4H1I0</accession>